<dbReference type="Pfam" id="PF12783">
    <property type="entry name" value="Sec7-like_HUS"/>
    <property type="match status" value="1"/>
</dbReference>
<name>A0A540KKC9_MALBA</name>
<dbReference type="PANTHER" id="PTHR10663">
    <property type="entry name" value="GUANYL-NUCLEOTIDE EXCHANGE FACTOR"/>
    <property type="match status" value="1"/>
</dbReference>
<evidence type="ECO:0000256" key="1">
    <source>
        <dbReference type="ARBA" id="ARBA00022658"/>
    </source>
</evidence>
<reference evidence="3 4" key="1">
    <citation type="journal article" date="2019" name="G3 (Bethesda)">
        <title>Sequencing of a Wild Apple (Malus baccata) Genome Unravels the Differences Between Cultivated and Wild Apple Species Regarding Disease Resistance and Cold Tolerance.</title>
        <authorList>
            <person name="Chen X."/>
        </authorList>
    </citation>
    <scope>NUCLEOTIDE SEQUENCE [LARGE SCALE GENOMIC DNA]</scope>
    <source>
        <strain evidence="4">cv. Shandingzi</strain>
        <tissue evidence="3">Leaves</tissue>
    </source>
</reference>
<dbReference type="InterPro" id="IPR032691">
    <property type="entry name" value="Mon2/Sec7/BIG1-like_HUS"/>
</dbReference>
<evidence type="ECO:0000313" key="3">
    <source>
        <dbReference type="EMBL" id="TQD74671.1"/>
    </source>
</evidence>
<dbReference type="AlphaFoldDB" id="A0A540KKC9"/>
<dbReference type="EMBL" id="VIEB01001161">
    <property type="protein sequence ID" value="TQD74671.1"/>
    <property type="molecule type" value="Genomic_DNA"/>
</dbReference>
<organism evidence="3 4">
    <name type="scientific">Malus baccata</name>
    <name type="common">Siberian crab apple</name>
    <name type="synonym">Pyrus baccata</name>
    <dbReference type="NCBI Taxonomy" id="106549"/>
    <lineage>
        <taxon>Eukaryota</taxon>
        <taxon>Viridiplantae</taxon>
        <taxon>Streptophyta</taxon>
        <taxon>Embryophyta</taxon>
        <taxon>Tracheophyta</taxon>
        <taxon>Spermatophyta</taxon>
        <taxon>Magnoliopsida</taxon>
        <taxon>eudicotyledons</taxon>
        <taxon>Gunneridae</taxon>
        <taxon>Pentapetalae</taxon>
        <taxon>rosids</taxon>
        <taxon>fabids</taxon>
        <taxon>Rosales</taxon>
        <taxon>Rosaceae</taxon>
        <taxon>Amygdaloideae</taxon>
        <taxon>Maleae</taxon>
        <taxon>Malus</taxon>
    </lineage>
</organism>
<protein>
    <recommendedName>
        <fullName evidence="2">Mon2/Sec7/BIG1-like HUS domain-containing protein</fullName>
    </recommendedName>
</protein>
<dbReference type="STRING" id="106549.A0A540KKC9"/>
<comment type="caution">
    <text evidence="3">The sequence shown here is derived from an EMBL/GenBank/DDBJ whole genome shotgun (WGS) entry which is preliminary data.</text>
</comment>
<accession>A0A540KKC9</accession>
<keyword evidence="1" id="KW-0344">Guanine-nucleotide releasing factor</keyword>
<dbReference type="PANTHER" id="PTHR10663:SF322">
    <property type="entry name" value="ARF GUANINE-NUCLEOTIDE EXCHANGE FACTOR GNL2"/>
    <property type="match status" value="1"/>
</dbReference>
<keyword evidence="4" id="KW-1185">Reference proteome</keyword>
<proteinExistence type="predicted"/>
<sequence length="312" mass="35445">MNILQILTGIMNHRASVLLSDQAVCTIVNTCFQVVQQSANRGDLLMRSARYTTHEQIQIIFSRLPEIDFQDEHSSASTDTEDADADDGNMDSGWLRLETDQGSTVQTADEDVQLFALVLINSAIELSGDGIGSHSKLLRMMKDASFTIWSLRREFKPACFFYDLQYGFEHVSLSSEVRFNRLQLEAFFTFVLFRVSAPGVSIQLQEVALEGIINFCRQLTFVVEVYVNYDCDPLCHNVFEEIGKLLCKQFFPVASPLKTLQIQAFEGLVIMIHNIADSIDREMIQALPNEIRVPEESQKIQRILEAFSECFF</sequence>
<evidence type="ECO:0000313" key="4">
    <source>
        <dbReference type="Proteomes" id="UP000315295"/>
    </source>
</evidence>
<evidence type="ECO:0000259" key="2">
    <source>
        <dbReference type="Pfam" id="PF12783"/>
    </source>
</evidence>
<dbReference type="GO" id="GO:0005085">
    <property type="term" value="F:guanyl-nucleotide exchange factor activity"/>
    <property type="evidence" value="ECO:0007669"/>
    <property type="project" value="UniProtKB-KW"/>
</dbReference>
<dbReference type="Proteomes" id="UP000315295">
    <property type="component" value="Unassembled WGS sequence"/>
</dbReference>
<feature type="domain" description="Mon2/Sec7/BIG1-like HUS" evidence="2">
    <location>
        <begin position="104"/>
        <end position="238"/>
    </location>
</feature>
<gene>
    <name evidence="3" type="ORF">C1H46_039807</name>
</gene>